<evidence type="ECO:0000313" key="3">
    <source>
        <dbReference type="Proteomes" id="UP000285710"/>
    </source>
</evidence>
<organism evidence="2 3">
    <name type="scientific">Paenirhodobacter populi</name>
    <dbReference type="NCBI Taxonomy" id="2306993"/>
    <lineage>
        <taxon>Bacteria</taxon>
        <taxon>Pseudomonadati</taxon>
        <taxon>Pseudomonadota</taxon>
        <taxon>Alphaproteobacteria</taxon>
        <taxon>Rhodobacterales</taxon>
        <taxon>Rhodobacter group</taxon>
        <taxon>Paenirhodobacter</taxon>
    </lineage>
</organism>
<comment type="caution">
    <text evidence="2">The sequence shown here is derived from an EMBL/GenBank/DDBJ whole genome shotgun (WGS) entry which is preliminary data.</text>
</comment>
<proteinExistence type="predicted"/>
<dbReference type="Pfam" id="PF02620">
    <property type="entry name" value="YceD"/>
    <property type="match status" value="1"/>
</dbReference>
<dbReference type="AlphaFoldDB" id="A0A443IXN6"/>
<protein>
    <submittedName>
        <fullName evidence="2">DUF177 domain-containing protein</fullName>
    </submittedName>
</protein>
<gene>
    <name evidence="2" type="ORF">D2T33_08770</name>
</gene>
<dbReference type="EMBL" id="SAUW01000007">
    <property type="protein sequence ID" value="RWR12788.1"/>
    <property type="molecule type" value="Genomic_DNA"/>
</dbReference>
<name>A0A443IXN6_9RHOB</name>
<keyword evidence="3" id="KW-1185">Reference proteome</keyword>
<evidence type="ECO:0000313" key="2">
    <source>
        <dbReference type="EMBL" id="RWR12788.1"/>
    </source>
</evidence>
<dbReference type="RefSeq" id="WP_128269517.1">
    <property type="nucleotide sequence ID" value="NZ_SAUW01000007.1"/>
</dbReference>
<sequence length="191" mass="20862">MPELSPDAPPPWSHPVRTAELATRKPNRFDLKPDAQTRAAIAAWAGITALPALRLRGMLTPKGRSDWLLEADFDAEVEQPCVVTLSPVHTTLHETVTRRYLADMPEPDGEEVEMPEDDTAEPLPAAIDLAAVALEVLELALPLYPRAEGAELGEKVFTQPGATPLRDEDTRPFAALRSLIERGKDGDDGEK</sequence>
<evidence type="ECO:0000256" key="1">
    <source>
        <dbReference type="SAM" id="MobiDB-lite"/>
    </source>
</evidence>
<dbReference type="InterPro" id="IPR003772">
    <property type="entry name" value="YceD"/>
</dbReference>
<feature type="region of interest" description="Disordered" evidence="1">
    <location>
        <begin position="1"/>
        <end position="28"/>
    </location>
</feature>
<dbReference type="Proteomes" id="UP000285710">
    <property type="component" value="Unassembled WGS sequence"/>
</dbReference>
<reference evidence="2 3" key="2">
    <citation type="submission" date="2019-01" db="EMBL/GenBank/DDBJ databases">
        <authorList>
            <person name="Li Y."/>
        </authorList>
    </citation>
    <scope>NUCLEOTIDE SEQUENCE [LARGE SCALE GENOMIC DNA]</scope>
    <source>
        <strain evidence="2 3">2D-5</strain>
    </source>
</reference>
<reference evidence="2 3" key="1">
    <citation type="submission" date="2019-01" db="EMBL/GenBank/DDBJ databases">
        <title>Sinorhodobacter populi sp. nov. isolated from the symptomatic bark tissue of Populus euramericana canker.</title>
        <authorList>
            <person name="Xu G."/>
        </authorList>
    </citation>
    <scope>NUCLEOTIDE SEQUENCE [LARGE SCALE GENOMIC DNA]</scope>
    <source>
        <strain evidence="2 3">2D-5</strain>
    </source>
</reference>
<accession>A0A443IXN6</accession>